<accession>A0AAX4H653</accession>
<dbReference type="GO" id="GO:0019878">
    <property type="term" value="P:lysine biosynthetic process via aminoadipic acid"/>
    <property type="evidence" value="ECO:0007669"/>
    <property type="project" value="UniProtKB-ARBA"/>
</dbReference>
<dbReference type="GO" id="GO:0004043">
    <property type="term" value="F:L-aminoadipate-semialdehyde dehydrogenase [NAD(P)+] activity"/>
    <property type="evidence" value="ECO:0007669"/>
    <property type="project" value="UniProtKB-EC"/>
</dbReference>
<dbReference type="PIRSF" id="PIRSF001617">
    <property type="entry name" value="Alpha-AR"/>
    <property type="match status" value="1"/>
</dbReference>
<dbReference type="InterPro" id="IPR010080">
    <property type="entry name" value="Thioester_reductase-like_dom"/>
</dbReference>
<dbReference type="FunFam" id="3.30.300.30:FF:000035">
    <property type="entry name" value="L-2-aminoadipate reductase large subunit"/>
    <property type="match status" value="1"/>
</dbReference>
<keyword evidence="11" id="KW-0560">Oxidoreductase</keyword>
<dbReference type="InterPro" id="IPR020845">
    <property type="entry name" value="AMP-binding_CS"/>
</dbReference>
<evidence type="ECO:0000256" key="17">
    <source>
        <dbReference type="ARBA" id="ARBA00049537"/>
    </source>
</evidence>
<comment type="similarity">
    <text evidence="4">Belongs to the ATP-dependent AMP-binding enzyme family.</text>
</comment>
<dbReference type="Gene3D" id="3.30.300.30">
    <property type="match status" value="1"/>
</dbReference>
<dbReference type="NCBIfam" id="TIGR01746">
    <property type="entry name" value="Thioester-redct"/>
    <property type="match status" value="1"/>
</dbReference>
<dbReference type="PROSITE" id="PS50075">
    <property type="entry name" value="CARRIER"/>
    <property type="match status" value="1"/>
</dbReference>
<comment type="pathway">
    <text evidence="3">Amino-acid biosynthesis; L-lysine biosynthesis via AAA pathway; L-lysine from L-alpha-aminoadipate (fungal route): step 1/3.</text>
</comment>
<dbReference type="SUPFAM" id="SSF47336">
    <property type="entry name" value="ACP-like"/>
    <property type="match status" value="1"/>
</dbReference>
<dbReference type="InterPro" id="IPR042099">
    <property type="entry name" value="ANL_N_sf"/>
</dbReference>
<dbReference type="GeneID" id="88172377"/>
<evidence type="ECO:0000256" key="9">
    <source>
        <dbReference type="ARBA" id="ARBA00022605"/>
    </source>
</evidence>
<dbReference type="InterPro" id="IPR014397">
    <property type="entry name" value="Lys2"/>
</dbReference>
<dbReference type="InterPro" id="IPR006162">
    <property type="entry name" value="Ppantetheine_attach_site"/>
</dbReference>
<evidence type="ECO:0000313" key="19">
    <source>
        <dbReference type="EMBL" id="WPK24055.1"/>
    </source>
</evidence>
<evidence type="ECO:0000313" key="20">
    <source>
        <dbReference type="Proteomes" id="UP001338582"/>
    </source>
</evidence>
<evidence type="ECO:0000256" key="1">
    <source>
        <dbReference type="ARBA" id="ARBA00001957"/>
    </source>
</evidence>
<dbReference type="Pfam" id="PF00550">
    <property type="entry name" value="PP-binding"/>
    <property type="match status" value="1"/>
</dbReference>
<dbReference type="InterPro" id="IPR013120">
    <property type="entry name" value="FAR_NAD-bd"/>
</dbReference>
<dbReference type="KEGG" id="asau:88172377"/>
<dbReference type="EC" id="1.2.1.31" evidence="6"/>
<keyword evidence="8" id="KW-0597">Phosphoprotein</keyword>
<dbReference type="Gene3D" id="1.10.1200.10">
    <property type="entry name" value="ACP-like"/>
    <property type="match status" value="1"/>
</dbReference>
<evidence type="ECO:0000256" key="14">
    <source>
        <dbReference type="ARBA" id="ARBA00032195"/>
    </source>
</evidence>
<comment type="function">
    <text evidence="2">Catalyzes the activation of alpha-aminoadipate by ATP-dependent adenylation and the reduction of activated alpha-aminoadipate by NADPH. The activated alpha-aminoadipate is bound to the phosphopantheinyl group of the enzyme itself before it is reduced to (S)-2-amino-6-oxohexanoate.</text>
</comment>
<dbReference type="PANTHER" id="PTHR44845">
    <property type="entry name" value="CARRIER DOMAIN-CONTAINING PROTEIN"/>
    <property type="match status" value="1"/>
</dbReference>
<dbReference type="Pfam" id="PF07993">
    <property type="entry name" value="NAD_binding_4"/>
    <property type="match status" value="1"/>
</dbReference>
<evidence type="ECO:0000256" key="11">
    <source>
        <dbReference type="ARBA" id="ARBA00023002"/>
    </source>
</evidence>
<evidence type="ECO:0000256" key="16">
    <source>
        <dbReference type="ARBA" id="ARBA00048414"/>
    </source>
</evidence>
<evidence type="ECO:0000256" key="7">
    <source>
        <dbReference type="ARBA" id="ARBA00022450"/>
    </source>
</evidence>
<dbReference type="FunFam" id="3.40.50.12780:FF:000046">
    <property type="entry name" value="L-2-aminoadipate reductase"/>
    <property type="match status" value="1"/>
</dbReference>
<evidence type="ECO:0000256" key="8">
    <source>
        <dbReference type="ARBA" id="ARBA00022553"/>
    </source>
</evidence>
<dbReference type="InterPro" id="IPR036291">
    <property type="entry name" value="NAD(P)-bd_dom_sf"/>
</dbReference>
<keyword evidence="9" id="KW-0028">Amino-acid biosynthesis</keyword>
<dbReference type="NCBIfam" id="TIGR01733">
    <property type="entry name" value="AA-adenyl-dom"/>
    <property type="match status" value="1"/>
</dbReference>
<name>A0AAX4H653_9ASCO</name>
<comment type="cofactor">
    <cofactor evidence="1">
        <name>pantetheine 4'-phosphate</name>
        <dbReference type="ChEBI" id="CHEBI:47942"/>
    </cofactor>
</comment>
<dbReference type="InterPro" id="IPR045851">
    <property type="entry name" value="AMP-bd_C_sf"/>
</dbReference>
<dbReference type="EMBL" id="CP138895">
    <property type="protein sequence ID" value="WPK24055.1"/>
    <property type="molecule type" value="Genomic_DNA"/>
</dbReference>
<evidence type="ECO:0000256" key="15">
    <source>
        <dbReference type="ARBA" id="ARBA00048260"/>
    </source>
</evidence>
<dbReference type="PROSITE" id="PS00012">
    <property type="entry name" value="PHOSPHOPANTETHEINE"/>
    <property type="match status" value="1"/>
</dbReference>
<dbReference type="Pfam" id="PF00501">
    <property type="entry name" value="AMP-binding"/>
    <property type="match status" value="1"/>
</dbReference>
<evidence type="ECO:0000256" key="10">
    <source>
        <dbReference type="ARBA" id="ARBA00022857"/>
    </source>
</evidence>
<reference evidence="19 20" key="1">
    <citation type="submission" date="2023-10" db="EMBL/GenBank/DDBJ databases">
        <title>Draft Genome Sequence of Candida saopaulonensis from a very Premature Infant with Sepsis.</title>
        <authorList>
            <person name="Ning Y."/>
            <person name="Dai R."/>
            <person name="Xiao M."/>
            <person name="Xu Y."/>
            <person name="Yan Q."/>
            <person name="Zhang L."/>
        </authorList>
    </citation>
    <scope>NUCLEOTIDE SEQUENCE [LARGE SCALE GENOMIC DNA]</scope>
    <source>
        <strain evidence="19 20">19XY460</strain>
    </source>
</reference>
<sequence>MFSVNPRTIITSRHFDTSTDDTLDKFAAIIRMIHAGCKALISINVSHSGTLSDSTLSRGQRFILNFQSSFYTFSTRSTHTFSIVIMLDFWLQYLDNPTLSVLPHDFLKPLNSESVEATKTFTIPNANDFVSGLAVFAALVYRLTGDEDVLIATDLQSGGEPFIVRLAMDNALTFSQLREKVEKEYQNNQKHVEYHNLNDIASAIKDKKQLETQPPLFKVSFQHSRESQKLETSVEGSVRDLAVFFNTKTSQVHIYYNSLLYRGERLDVFAEQFSQFYTAVDAEPTIPITNVSLLTDAQSAHLPDPTLDLDWAGYRGAIQDLFMENALQFPERDCVVETKSFMDPSSKTRTFSYQQINRASNIVGNYLKENGIKKGDIVMIYAYRGVDLVVAVMGVLKAGATFSVIDPAYPPARQIVYLTVAKPQGLIGLEKAGTLDLLVEDYIRDELNIIAKIPQLKIQDDGSLVGGNLPGTSGDCLSTYESFKDTPTGVVVGPDNNPTLSFTSGSEGLPKGVLGRHFSLAYYFPWMAKRFGLSSEDRFTMLSGIAHDPIQRDIFTPLFLGAKLLVPTSDDIGTPGKLAEWMAEYGATVTHLTPAMGQLLSAQAVTPIPSLHHSFFVGDILTKRDCLRLQTLAENVFIVNMYGTTETQRAVSYFEIASRSSNPNYLRNMKDVMPAGSGMHNVQLLVVNRNDRSQTCGVGEIGEIYVRAAGLSEGYRGLPDLNKEKFITNWYVDPKIWTEKDAQQKKPEEAAWREAAWFGPRDRLYRTGDLGRYMPDGNVECCGRADDQVKIRGFRIELGEIDTHLSQHPLVRENVTLVRRDKNEEPTLISYIVPKESPELLALKDDVEESSDPIIDGLASYGPLIKDIKKYLKSRLALYAIPTIIVPLKSLPLNPNGKVDKPKLPFPDTAQLEAVARLTATSKGTNVDEQAFSDLEATIRDLWFEVLPNRPATIARDDSFFDLGGHSILGTRMIFELRKKLNVDIPLGAIFKNPTIETFAQEVQHTIKGDFAQLADGKSDAAKHEIDTSVSYFDDAKALKQSALLKSYESLESLDFSSTVNVFVTGVTGFLGSFIVRDLLTARTGGKYKVFAHVRASSKEAGLERLRKAGKTYGVWDEKWTEQIEIVLGDLSKPQFGLDDSSWKSLADTIDVIIHNGALVHWVYPYSQLRDANVIGTINVMNLAGSGKPKFFSFVSSTSTLDTDYFFNSSDELTSRGFAGISEADDLMGSSTGLGTGYGQSKWSAEYLIRAAGERGLKGCITRPGYVTGFSQSGASNTDDFLLRFLKGCAELGYYPNITNNINMVPVDHVARVVVATALHPPQADYLSVAHVTGHPRITFNEFVGTMKTYGYEVSQIDYPEWRSALERFVVEDSKDSALFPLLHFVLDNLPQDTKAPELDDQNAVKALKSDVALSGEDVSAGKGVVESVLSVYISYLVKIGFLPSPTGKGEDLVDVELSEETLALITSGAGGRGSAAN</sequence>
<dbReference type="SUPFAM" id="SSF51735">
    <property type="entry name" value="NAD(P)-binding Rossmann-fold domains"/>
    <property type="match status" value="1"/>
</dbReference>
<comment type="catalytic activity">
    <reaction evidence="17">
        <text>(S)-2-amino-6-oxohexanoate + NADP(+) + H2O = L-2-aminoadipate + NADPH + 2 H(+)</text>
        <dbReference type="Rhea" id="RHEA:12304"/>
        <dbReference type="ChEBI" id="CHEBI:15377"/>
        <dbReference type="ChEBI" id="CHEBI:15378"/>
        <dbReference type="ChEBI" id="CHEBI:57783"/>
        <dbReference type="ChEBI" id="CHEBI:58321"/>
        <dbReference type="ChEBI" id="CHEBI:58349"/>
        <dbReference type="ChEBI" id="CHEBI:58672"/>
        <dbReference type="EC" id="1.2.1.31"/>
    </reaction>
</comment>
<dbReference type="NCBIfam" id="TIGR03443">
    <property type="entry name" value="alpha_am_amid"/>
    <property type="match status" value="1"/>
</dbReference>
<keyword evidence="20" id="KW-1185">Reference proteome</keyword>
<dbReference type="PROSITE" id="PS00455">
    <property type="entry name" value="AMP_BINDING"/>
    <property type="match status" value="1"/>
</dbReference>
<dbReference type="EC" id="1.2.1.95" evidence="5"/>
<evidence type="ECO:0000256" key="6">
    <source>
        <dbReference type="ARBA" id="ARBA00013073"/>
    </source>
</evidence>
<organism evidence="19 20">
    <name type="scientific">Australozyma saopauloensis</name>
    <dbReference type="NCBI Taxonomy" id="291208"/>
    <lineage>
        <taxon>Eukaryota</taxon>
        <taxon>Fungi</taxon>
        <taxon>Dikarya</taxon>
        <taxon>Ascomycota</taxon>
        <taxon>Saccharomycotina</taxon>
        <taxon>Pichiomycetes</taxon>
        <taxon>Metschnikowiaceae</taxon>
        <taxon>Australozyma</taxon>
    </lineage>
</organism>
<protein>
    <recommendedName>
        <fullName evidence="14">Alpha-aminoadipate reductase</fullName>
        <ecNumber evidence="6">1.2.1.31</ecNumber>
        <ecNumber evidence="5">1.2.1.95</ecNumber>
    </recommendedName>
    <alternativeName>
        <fullName evidence="13">L-aminoadipate-semialdehyde dehydrogenase</fullName>
    </alternativeName>
</protein>
<dbReference type="SUPFAM" id="SSF56801">
    <property type="entry name" value="Acetyl-CoA synthetase-like"/>
    <property type="match status" value="1"/>
</dbReference>
<dbReference type="Gene3D" id="3.30.559.30">
    <property type="entry name" value="Nonribosomal peptide synthetase, condensation domain"/>
    <property type="match status" value="1"/>
</dbReference>
<evidence type="ECO:0000256" key="2">
    <source>
        <dbReference type="ARBA" id="ARBA00003499"/>
    </source>
</evidence>
<dbReference type="PANTHER" id="PTHR44845:SF1">
    <property type="entry name" value="L-2-AMINOADIPATE REDUCTASE"/>
    <property type="match status" value="1"/>
</dbReference>
<evidence type="ECO:0000256" key="3">
    <source>
        <dbReference type="ARBA" id="ARBA00004827"/>
    </source>
</evidence>
<keyword evidence="10" id="KW-0521">NADP</keyword>
<dbReference type="FunFam" id="3.40.50.720:FF:000787">
    <property type="entry name" value="L-2-aminoadipate reductase"/>
    <property type="match status" value="1"/>
</dbReference>
<dbReference type="InterPro" id="IPR036736">
    <property type="entry name" value="ACP-like_sf"/>
</dbReference>
<proteinExistence type="inferred from homology"/>
<evidence type="ECO:0000256" key="12">
    <source>
        <dbReference type="ARBA" id="ARBA00023154"/>
    </source>
</evidence>
<dbReference type="CDD" id="cd05235">
    <property type="entry name" value="SDR_e1"/>
    <property type="match status" value="1"/>
</dbReference>
<dbReference type="InterPro" id="IPR000873">
    <property type="entry name" value="AMP-dep_synth/lig_dom"/>
</dbReference>
<evidence type="ECO:0000256" key="5">
    <source>
        <dbReference type="ARBA" id="ARBA00012913"/>
    </source>
</evidence>
<dbReference type="RefSeq" id="XP_062876439.1">
    <property type="nucleotide sequence ID" value="XM_063020369.1"/>
</dbReference>
<feature type="domain" description="Carrier" evidence="18">
    <location>
        <begin position="930"/>
        <end position="1007"/>
    </location>
</feature>
<gene>
    <name evidence="19" type="ORF">PUMCH_001311</name>
</gene>
<evidence type="ECO:0000256" key="13">
    <source>
        <dbReference type="ARBA" id="ARBA00031335"/>
    </source>
</evidence>
<dbReference type="InterPro" id="IPR009081">
    <property type="entry name" value="PP-bd_ACP"/>
</dbReference>
<dbReference type="Gene3D" id="3.40.50.12780">
    <property type="entry name" value="N-terminal domain of ligase-like"/>
    <property type="match status" value="1"/>
</dbReference>
<dbReference type="Proteomes" id="UP001338582">
    <property type="component" value="Chromosome 2"/>
</dbReference>
<dbReference type="InterPro" id="IPR010071">
    <property type="entry name" value="AA_adenyl_dom"/>
</dbReference>
<evidence type="ECO:0000256" key="4">
    <source>
        <dbReference type="ARBA" id="ARBA00006432"/>
    </source>
</evidence>
<comment type="catalytic activity">
    <reaction evidence="16">
        <text>(S)-2-amino-6-oxohexanoate + NAD(+) + H2O = L-2-aminoadipate + NADH + 2 H(+)</text>
        <dbReference type="Rhea" id="RHEA:12308"/>
        <dbReference type="ChEBI" id="CHEBI:15377"/>
        <dbReference type="ChEBI" id="CHEBI:15378"/>
        <dbReference type="ChEBI" id="CHEBI:57540"/>
        <dbReference type="ChEBI" id="CHEBI:57945"/>
        <dbReference type="ChEBI" id="CHEBI:58321"/>
        <dbReference type="ChEBI" id="CHEBI:58672"/>
        <dbReference type="EC" id="1.2.1.31"/>
    </reaction>
</comment>
<keyword evidence="12" id="KW-0457">Lysine biosynthesis</keyword>
<keyword evidence="7" id="KW-0596">Phosphopantetheine</keyword>
<dbReference type="SUPFAM" id="SSF52777">
    <property type="entry name" value="CoA-dependent acyltransferases"/>
    <property type="match status" value="1"/>
</dbReference>
<comment type="catalytic activity">
    <reaction evidence="15">
        <text>(S)-2-amino-6-oxohexanoate + AMP + diphosphate + NADP(+) = L-2-aminoadipate + ATP + NADPH + H(+)</text>
        <dbReference type="Rhea" id="RHEA:46936"/>
        <dbReference type="ChEBI" id="CHEBI:15378"/>
        <dbReference type="ChEBI" id="CHEBI:30616"/>
        <dbReference type="ChEBI" id="CHEBI:33019"/>
        <dbReference type="ChEBI" id="CHEBI:57783"/>
        <dbReference type="ChEBI" id="CHEBI:58321"/>
        <dbReference type="ChEBI" id="CHEBI:58349"/>
        <dbReference type="ChEBI" id="CHEBI:58672"/>
        <dbReference type="ChEBI" id="CHEBI:456215"/>
        <dbReference type="EC" id="1.2.1.95"/>
    </reaction>
</comment>
<evidence type="ECO:0000259" key="18">
    <source>
        <dbReference type="PROSITE" id="PS50075"/>
    </source>
</evidence>
<dbReference type="Gene3D" id="3.40.50.720">
    <property type="entry name" value="NAD(P)-binding Rossmann-like Domain"/>
    <property type="match status" value="1"/>
</dbReference>